<name>A0A8H7BL65_9FUNG</name>
<evidence type="ECO:0000256" key="1">
    <source>
        <dbReference type="SAM" id="MobiDB-lite"/>
    </source>
</evidence>
<keyword evidence="3" id="KW-1185">Reference proteome</keyword>
<gene>
    <name evidence="2" type="ORF">EC973_008353</name>
</gene>
<protein>
    <submittedName>
        <fullName evidence="2">Uncharacterized protein</fullName>
    </submittedName>
</protein>
<dbReference type="EMBL" id="JABAYA010000070">
    <property type="protein sequence ID" value="KAF7726846.1"/>
    <property type="molecule type" value="Genomic_DNA"/>
</dbReference>
<accession>A0A8H7BL65</accession>
<feature type="region of interest" description="Disordered" evidence="1">
    <location>
        <begin position="1"/>
        <end position="41"/>
    </location>
</feature>
<comment type="caution">
    <text evidence="2">The sequence shown here is derived from an EMBL/GenBank/DDBJ whole genome shotgun (WGS) entry which is preliminary data.</text>
</comment>
<evidence type="ECO:0000313" key="3">
    <source>
        <dbReference type="Proteomes" id="UP000605846"/>
    </source>
</evidence>
<reference evidence="2" key="1">
    <citation type="submission" date="2020-01" db="EMBL/GenBank/DDBJ databases">
        <title>Genome Sequencing of Three Apophysomyces-Like Fungal Strains Confirms a Novel Fungal Genus in the Mucoromycota with divergent Burkholderia-like Endosymbiotic Bacteria.</title>
        <authorList>
            <person name="Stajich J.E."/>
            <person name="Macias A.M."/>
            <person name="Carter-House D."/>
            <person name="Lovett B."/>
            <person name="Kasson L.R."/>
            <person name="Berry K."/>
            <person name="Grigoriev I."/>
            <person name="Chang Y."/>
            <person name="Spatafora J."/>
            <person name="Kasson M.T."/>
        </authorList>
    </citation>
    <scope>NUCLEOTIDE SEQUENCE</scope>
    <source>
        <strain evidence="2">NRRL A-21654</strain>
    </source>
</reference>
<feature type="compositionally biased region" description="Basic and acidic residues" evidence="1">
    <location>
        <begin position="32"/>
        <end position="41"/>
    </location>
</feature>
<proteinExistence type="predicted"/>
<organism evidence="2 3">
    <name type="scientific">Apophysomyces ossiformis</name>
    <dbReference type="NCBI Taxonomy" id="679940"/>
    <lineage>
        <taxon>Eukaryota</taxon>
        <taxon>Fungi</taxon>
        <taxon>Fungi incertae sedis</taxon>
        <taxon>Mucoromycota</taxon>
        <taxon>Mucoromycotina</taxon>
        <taxon>Mucoromycetes</taxon>
        <taxon>Mucorales</taxon>
        <taxon>Mucorineae</taxon>
        <taxon>Mucoraceae</taxon>
        <taxon>Apophysomyces</taxon>
    </lineage>
</organism>
<dbReference type="Proteomes" id="UP000605846">
    <property type="component" value="Unassembled WGS sequence"/>
</dbReference>
<dbReference type="AlphaFoldDB" id="A0A8H7BL65"/>
<evidence type="ECO:0000313" key="2">
    <source>
        <dbReference type="EMBL" id="KAF7726846.1"/>
    </source>
</evidence>
<sequence>MSRAALNESSDLTEDPVAHETTDSSRLTAMEEAQHEQEEEVLFRLPEHQSLKKVNLTL</sequence>